<evidence type="ECO:0000313" key="2">
    <source>
        <dbReference type="EMBL" id="BAE49711.1"/>
    </source>
</evidence>
<evidence type="ECO:0000256" key="1">
    <source>
        <dbReference type="SAM" id="Coils"/>
    </source>
</evidence>
<keyword evidence="1" id="KW-0175">Coiled coil</keyword>
<dbReference type="KEGG" id="mag:amb0907"/>
<dbReference type="HOGENOM" id="CLU_982814_0_0_5"/>
<dbReference type="EMBL" id="AP007255">
    <property type="protein sequence ID" value="BAE49711.1"/>
    <property type="molecule type" value="Genomic_DNA"/>
</dbReference>
<reference evidence="2 3" key="1">
    <citation type="journal article" date="2005" name="DNA Res.">
        <title>Complete genome sequence of the facultative anaerobic magnetotactic bacterium Magnetospirillum sp. strain AMB-1.</title>
        <authorList>
            <person name="Matsunaga T."/>
            <person name="Okamura Y."/>
            <person name="Fukuda Y."/>
            <person name="Wahyudi A.T."/>
            <person name="Murase Y."/>
            <person name="Takeyama H."/>
        </authorList>
    </citation>
    <scope>NUCLEOTIDE SEQUENCE [LARGE SCALE GENOMIC DNA]</scope>
    <source>
        <strain evidence="3">ATCC 700264 / AMB-1</strain>
    </source>
</reference>
<sequence length="283" mass="31659">MPILLIVLSACGFFAVMVGVSKLADRTKVKPAAKGARTINFQGIDDAGKLTRQKAELESRVKALAAKEASLIASMQEFEQGIDARKGAKLAAEQDEINAAVSAKNAVEARVSELREAERKLADVVSDHQADADRKKLHVDELSADVADLTRTKDALDESITNLLARQREIEAEMAELDRDIDERRREKVAEMEEAIAAQKELALSKIMAWTESEKSRLQERFESSYQTEVTDLRRQLIEKVTAEFDSIHEYFSAFASERKLMAETEIKDFLAEKRSTILSNLE</sequence>
<feature type="coiled-coil region" evidence="1">
    <location>
        <begin position="139"/>
        <end position="194"/>
    </location>
</feature>
<dbReference type="AlphaFoldDB" id="Q2W8W4"/>
<name>Q2W8W4_PARM1</name>
<keyword evidence="3" id="KW-1185">Reference proteome</keyword>
<proteinExistence type="predicted"/>
<organism evidence="2 3">
    <name type="scientific">Paramagnetospirillum magneticum (strain ATCC 700264 / AMB-1)</name>
    <name type="common">Magnetospirillum magneticum</name>
    <dbReference type="NCBI Taxonomy" id="342108"/>
    <lineage>
        <taxon>Bacteria</taxon>
        <taxon>Pseudomonadati</taxon>
        <taxon>Pseudomonadota</taxon>
        <taxon>Alphaproteobacteria</taxon>
        <taxon>Rhodospirillales</taxon>
        <taxon>Magnetospirillaceae</taxon>
        <taxon>Paramagnetospirillum</taxon>
    </lineage>
</organism>
<gene>
    <name evidence="2" type="ordered locus">amb0907</name>
</gene>
<protein>
    <submittedName>
        <fullName evidence="2">Uncharacterized protein</fullName>
    </submittedName>
</protein>
<dbReference type="Proteomes" id="UP000007058">
    <property type="component" value="Chromosome"/>
</dbReference>
<evidence type="ECO:0000313" key="3">
    <source>
        <dbReference type="Proteomes" id="UP000007058"/>
    </source>
</evidence>
<accession>Q2W8W4</accession>
<dbReference type="STRING" id="342108.amb0907"/>
<dbReference type="OrthoDB" id="7333026at2"/>
<dbReference type="RefSeq" id="WP_011383349.1">
    <property type="nucleotide sequence ID" value="NC_007626.1"/>
</dbReference>